<feature type="domain" description="TonB-dependent receptor-like beta-barrel" evidence="11">
    <location>
        <begin position="438"/>
        <end position="866"/>
    </location>
</feature>
<dbReference type="GO" id="GO:0009279">
    <property type="term" value="C:cell outer membrane"/>
    <property type="evidence" value="ECO:0007669"/>
    <property type="project" value="UniProtKB-SubCell"/>
</dbReference>
<proteinExistence type="inferred from homology"/>
<name>A0A4V6ALQ4_9FLAO</name>
<keyword evidence="4 8" id="KW-0812">Transmembrane</keyword>
<dbReference type="Gene3D" id="2.170.130.10">
    <property type="entry name" value="TonB-dependent receptor, plug domain"/>
    <property type="match status" value="1"/>
</dbReference>
<dbReference type="NCBIfam" id="TIGR04056">
    <property type="entry name" value="OMP_RagA_SusC"/>
    <property type="match status" value="1"/>
</dbReference>
<evidence type="ECO:0000256" key="8">
    <source>
        <dbReference type="PROSITE-ProRule" id="PRU01360"/>
    </source>
</evidence>
<dbReference type="OrthoDB" id="9768177at2"/>
<feature type="signal peptide" evidence="10">
    <location>
        <begin position="1"/>
        <end position="22"/>
    </location>
</feature>
<dbReference type="InterPro" id="IPR037066">
    <property type="entry name" value="Plug_dom_sf"/>
</dbReference>
<evidence type="ECO:0000256" key="7">
    <source>
        <dbReference type="ARBA" id="ARBA00023237"/>
    </source>
</evidence>
<comment type="caution">
    <text evidence="13">The sequence shown here is derived from an EMBL/GenBank/DDBJ whole genome shotgun (WGS) entry which is preliminary data.</text>
</comment>
<keyword evidence="2 8" id="KW-0813">Transport</keyword>
<dbReference type="Pfam" id="PF13715">
    <property type="entry name" value="CarbopepD_reg_2"/>
    <property type="match status" value="1"/>
</dbReference>
<dbReference type="InterPro" id="IPR039426">
    <property type="entry name" value="TonB-dep_rcpt-like"/>
</dbReference>
<dbReference type="InterPro" id="IPR012910">
    <property type="entry name" value="Plug_dom"/>
</dbReference>
<keyword evidence="3 8" id="KW-1134">Transmembrane beta strand</keyword>
<evidence type="ECO:0000256" key="10">
    <source>
        <dbReference type="SAM" id="SignalP"/>
    </source>
</evidence>
<dbReference type="InterPro" id="IPR008969">
    <property type="entry name" value="CarboxyPept-like_regulatory"/>
</dbReference>
<keyword evidence="6 8" id="KW-0472">Membrane</keyword>
<dbReference type="InterPro" id="IPR023997">
    <property type="entry name" value="TonB-dep_OMP_SusC/RagA_CS"/>
</dbReference>
<evidence type="ECO:0000313" key="13">
    <source>
        <dbReference type="EMBL" id="TKS57625.1"/>
    </source>
</evidence>
<evidence type="ECO:0000256" key="3">
    <source>
        <dbReference type="ARBA" id="ARBA00022452"/>
    </source>
</evidence>
<evidence type="ECO:0000259" key="12">
    <source>
        <dbReference type="Pfam" id="PF07715"/>
    </source>
</evidence>
<evidence type="ECO:0000256" key="2">
    <source>
        <dbReference type="ARBA" id="ARBA00022448"/>
    </source>
</evidence>
<keyword evidence="14" id="KW-1185">Reference proteome</keyword>
<feature type="domain" description="TonB-dependent receptor plug" evidence="12">
    <location>
        <begin position="117"/>
        <end position="224"/>
    </location>
</feature>
<keyword evidence="7 8" id="KW-0998">Cell outer membrane</keyword>
<keyword evidence="13" id="KW-0675">Receptor</keyword>
<evidence type="ECO:0000256" key="6">
    <source>
        <dbReference type="ARBA" id="ARBA00023136"/>
    </source>
</evidence>
<dbReference type="NCBIfam" id="TIGR04057">
    <property type="entry name" value="SusC_RagA_signa"/>
    <property type="match status" value="1"/>
</dbReference>
<dbReference type="EMBL" id="SWMU01000001">
    <property type="protein sequence ID" value="TKS57625.1"/>
    <property type="molecule type" value="Genomic_DNA"/>
</dbReference>
<dbReference type="AlphaFoldDB" id="A0A4V6ALQ4"/>
<accession>A0A4V6ALQ4</accession>
<organism evidence="13 14">
    <name type="scientific">Mesohalobacter halotolerans</name>
    <dbReference type="NCBI Taxonomy" id="1883405"/>
    <lineage>
        <taxon>Bacteria</taxon>
        <taxon>Pseudomonadati</taxon>
        <taxon>Bacteroidota</taxon>
        <taxon>Flavobacteriia</taxon>
        <taxon>Flavobacteriales</taxon>
        <taxon>Flavobacteriaceae</taxon>
        <taxon>Mesohalobacter</taxon>
    </lineage>
</organism>
<comment type="subcellular location">
    <subcellularLocation>
        <location evidence="1 8">Cell outer membrane</location>
        <topology evidence="1 8">Multi-pass membrane protein</topology>
    </subcellularLocation>
</comment>
<evidence type="ECO:0000256" key="1">
    <source>
        <dbReference type="ARBA" id="ARBA00004571"/>
    </source>
</evidence>
<dbReference type="Gene3D" id="2.40.170.20">
    <property type="entry name" value="TonB-dependent receptor, beta-barrel domain"/>
    <property type="match status" value="1"/>
</dbReference>
<dbReference type="SUPFAM" id="SSF49464">
    <property type="entry name" value="Carboxypeptidase regulatory domain-like"/>
    <property type="match status" value="1"/>
</dbReference>
<dbReference type="FunFam" id="2.60.40.1120:FF:000003">
    <property type="entry name" value="Outer membrane protein Omp121"/>
    <property type="match status" value="1"/>
</dbReference>
<dbReference type="PROSITE" id="PS52016">
    <property type="entry name" value="TONB_DEPENDENT_REC_3"/>
    <property type="match status" value="1"/>
</dbReference>
<comment type="similarity">
    <text evidence="8 9">Belongs to the TonB-dependent receptor family.</text>
</comment>
<dbReference type="Proteomes" id="UP000306552">
    <property type="component" value="Unassembled WGS sequence"/>
</dbReference>
<reference evidence="13 14" key="1">
    <citation type="submission" date="2019-04" db="EMBL/GenBank/DDBJ databases">
        <title>Psychroflexus halotolerans sp. nov., isolated from a marine solar saltern.</title>
        <authorList>
            <person name="Feng X."/>
        </authorList>
    </citation>
    <scope>NUCLEOTIDE SEQUENCE [LARGE SCALE GENOMIC DNA]</scope>
    <source>
        <strain evidence="13 14">WDS2C27</strain>
    </source>
</reference>
<dbReference type="InterPro" id="IPR036942">
    <property type="entry name" value="Beta-barrel_TonB_sf"/>
</dbReference>
<dbReference type="Pfam" id="PF07715">
    <property type="entry name" value="Plug"/>
    <property type="match status" value="1"/>
</dbReference>
<dbReference type="RefSeq" id="WP_138931325.1">
    <property type="nucleotide sequence ID" value="NZ_SWMU01000001.1"/>
</dbReference>
<protein>
    <submittedName>
        <fullName evidence="13">TonB-dependent receptor</fullName>
    </submittedName>
</protein>
<feature type="chain" id="PRO_5020216726" evidence="10">
    <location>
        <begin position="23"/>
        <end position="1036"/>
    </location>
</feature>
<gene>
    <name evidence="13" type="ORF">FCN74_04205</name>
</gene>
<dbReference type="SUPFAM" id="SSF56935">
    <property type="entry name" value="Porins"/>
    <property type="match status" value="1"/>
</dbReference>
<evidence type="ECO:0000313" key="14">
    <source>
        <dbReference type="Proteomes" id="UP000306552"/>
    </source>
</evidence>
<dbReference type="InterPro" id="IPR000531">
    <property type="entry name" value="Beta-barrel_TonB"/>
</dbReference>
<evidence type="ECO:0000256" key="9">
    <source>
        <dbReference type="RuleBase" id="RU003357"/>
    </source>
</evidence>
<sequence>MRTKFRGILTLLLAFVVQLTFAQEKTVTGTVVDGDGLPVPGVNVIIKNTSTGTQTDFDGNYSISAASNQVLQFTYVGFKTKEVRVGAKTTIDVTMEPDLEELDEVVVTSYQGILKENEVVSASSNVKSESIEQVPIASIDQILQGNVAGANVRQASGQPGQSATVIIRGRTSLNGDTEPLYIVDGMPVNQDNFRSLNSNDIESMRVLKDAAATAIYGNRGAAGVILITTKNAKRNSNLSVQYRGLYGVSNLPEKNFNMMNAFQLLNYQKNLLPGSQFGDGLTDQEIAVLSNQTNTNWEDIILREGTTESHDLVIQQGGENLSSYTSLQYFEQEGTTLRSKLQRFTVRNNLSGGDDKFRYGTNITAAFSKSDFVVDATRDNNTGGQLDNPFIVPFLALPYLNAFNPDGSLNTLGTVESGALNPDGTISANGANGFVNTPFIALNTARFNTDRENEFRFTGSANAEYDILKNITIGGRIGVDYLNIQRLFIDSPNSIRGLLSPNVDAAAEFFGGSQFESFNRDFSFNSNAFVRYSNVFDDKHSVTVSGYTEYFFRNIQGASFQAFGLNPKFPGSSAGFVDPSTFFPDLDAETPAAPFIPSVSSTEIETALFSYFGNATYDYDGRFGLDLTIRRDGTSRFQEDLRWGTFFSVGGRWNIDKEAFMDNASGISALKLRGSYGQTGNQNIGFFAGFQTVGGGNGFQNSPILSVNNLADTNVQWETTTQANIGVDFGFWDNKLTGSLDVYDKQTEDLFFARNVSPSGTGFSNTQSNVGDMQNQGVEVQLSYDILRKTSTNPWGVRVFGNFSYNENEVLDIRNEQGFTGNTLRIQEGRRAFTWFYQRWAGVDPSNGQALYLDADGELTTNYDPDTNGVYVDKQFDPVFTGGFGTAVTWKGFSLNALFSYAADTWRNNGTYAITEDASLAGFANQNVSMLDAWQQPGDVTAIPSLAFGGLRFQSGDRYLEDASFLRLRNVTLAYNLDGKTLNKIGFLSALRIYAQGTNLVTWSKWRGYDPETSESGDFFNFPSPRVVSFGVDITF</sequence>
<evidence type="ECO:0000256" key="4">
    <source>
        <dbReference type="ARBA" id="ARBA00022692"/>
    </source>
</evidence>
<evidence type="ECO:0000256" key="5">
    <source>
        <dbReference type="ARBA" id="ARBA00023077"/>
    </source>
</evidence>
<dbReference type="InterPro" id="IPR023996">
    <property type="entry name" value="TonB-dep_OMP_SusC/RagA"/>
</dbReference>
<evidence type="ECO:0000259" key="11">
    <source>
        <dbReference type="Pfam" id="PF00593"/>
    </source>
</evidence>
<dbReference type="Gene3D" id="2.60.40.1120">
    <property type="entry name" value="Carboxypeptidase-like, regulatory domain"/>
    <property type="match status" value="1"/>
</dbReference>
<dbReference type="Pfam" id="PF00593">
    <property type="entry name" value="TonB_dep_Rec_b-barrel"/>
    <property type="match status" value="1"/>
</dbReference>
<keyword evidence="10" id="KW-0732">Signal</keyword>
<keyword evidence="5 9" id="KW-0798">TonB box</keyword>